<keyword evidence="1" id="KW-0217">Developmental protein</keyword>
<dbReference type="PANTHER" id="PTHR11036:SF23">
    <property type="entry name" value="SEMAPHORIN-3A"/>
    <property type="match status" value="1"/>
</dbReference>
<reference evidence="9 10" key="1">
    <citation type="submission" date="2023-05" db="EMBL/GenBank/DDBJ databases">
        <title>B98-5 Cell Line De Novo Hybrid Assembly: An Optical Mapping Approach.</title>
        <authorList>
            <person name="Kananen K."/>
            <person name="Auerbach J.A."/>
            <person name="Kautto E."/>
            <person name="Blachly J.S."/>
        </authorList>
    </citation>
    <scope>NUCLEOTIDE SEQUENCE [LARGE SCALE GENOMIC DNA]</scope>
    <source>
        <strain evidence="9">B95-8</strain>
        <tissue evidence="9">Cell line</tissue>
    </source>
</reference>
<feature type="domain" description="Sema" evidence="8">
    <location>
        <begin position="1"/>
        <end position="84"/>
    </location>
</feature>
<keyword evidence="6" id="KW-0393">Immunoglobulin domain</keyword>
<organism evidence="9 10">
    <name type="scientific">Saguinus oedipus</name>
    <name type="common">Cotton-top tamarin</name>
    <name type="synonym">Oedipomidas oedipus</name>
    <dbReference type="NCBI Taxonomy" id="9490"/>
    <lineage>
        <taxon>Eukaryota</taxon>
        <taxon>Metazoa</taxon>
        <taxon>Chordata</taxon>
        <taxon>Craniata</taxon>
        <taxon>Vertebrata</taxon>
        <taxon>Euteleostomi</taxon>
        <taxon>Mammalia</taxon>
        <taxon>Eutheria</taxon>
        <taxon>Euarchontoglires</taxon>
        <taxon>Primates</taxon>
        <taxon>Haplorrhini</taxon>
        <taxon>Platyrrhini</taxon>
        <taxon>Cebidae</taxon>
        <taxon>Callitrichinae</taxon>
        <taxon>Saguinus</taxon>
    </lineage>
</organism>
<keyword evidence="4" id="KW-0524">Neurogenesis</keyword>
<dbReference type="SUPFAM" id="SSF101912">
    <property type="entry name" value="Sema domain"/>
    <property type="match status" value="1"/>
</dbReference>
<evidence type="ECO:0000313" key="9">
    <source>
        <dbReference type="EMBL" id="KAK2096363.1"/>
    </source>
</evidence>
<evidence type="ECO:0000256" key="3">
    <source>
        <dbReference type="ARBA" id="ARBA00022782"/>
    </source>
</evidence>
<dbReference type="Gene3D" id="2.130.10.10">
    <property type="entry name" value="YVTN repeat-like/Quinoprotein amine dehydrogenase"/>
    <property type="match status" value="1"/>
</dbReference>
<name>A0ABQ9UH16_SAGOE</name>
<evidence type="ECO:0000259" key="8">
    <source>
        <dbReference type="PROSITE" id="PS51004"/>
    </source>
</evidence>
<dbReference type="EMBL" id="JASSZA010000012">
    <property type="protein sequence ID" value="KAK2096363.1"/>
    <property type="molecule type" value="Genomic_DNA"/>
</dbReference>
<comment type="caution">
    <text evidence="7">Lacks conserved residue(s) required for the propagation of feature annotation.</text>
</comment>
<gene>
    <name evidence="9" type="primary">SEMA3A_1</name>
    <name evidence="9" type="ORF">P7K49_025397</name>
</gene>
<keyword evidence="2" id="KW-0732">Signal</keyword>
<protein>
    <submittedName>
        <fullName evidence="9">Semaphorin-3A</fullName>
    </submittedName>
</protein>
<proteinExistence type="predicted"/>
<dbReference type="InterPro" id="IPR027231">
    <property type="entry name" value="Semaphorin"/>
</dbReference>
<dbReference type="InterPro" id="IPR036352">
    <property type="entry name" value="Semap_dom_sf"/>
</dbReference>
<dbReference type="PROSITE" id="PS51004">
    <property type="entry name" value="SEMA"/>
    <property type="match status" value="1"/>
</dbReference>
<evidence type="ECO:0000256" key="6">
    <source>
        <dbReference type="ARBA" id="ARBA00023319"/>
    </source>
</evidence>
<evidence type="ECO:0000256" key="4">
    <source>
        <dbReference type="ARBA" id="ARBA00022902"/>
    </source>
</evidence>
<comment type="caution">
    <text evidence="9">The sequence shown here is derived from an EMBL/GenBank/DDBJ whole genome shotgun (WGS) entry which is preliminary data.</text>
</comment>
<evidence type="ECO:0000256" key="7">
    <source>
        <dbReference type="PROSITE-ProRule" id="PRU00352"/>
    </source>
</evidence>
<keyword evidence="10" id="KW-1185">Reference proteome</keyword>
<accession>A0ABQ9UH16</accession>
<keyword evidence="3" id="KW-0221">Differentiation</keyword>
<evidence type="ECO:0000256" key="1">
    <source>
        <dbReference type="ARBA" id="ARBA00022473"/>
    </source>
</evidence>
<dbReference type="InterPro" id="IPR015943">
    <property type="entry name" value="WD40/YVTN_repeat-like_dom_sf"/>
</dbReference>
<evidence type="ECO:0000256" key="5">
    <source>
        <dbReference type="ARBA" id="ARBA00023180"/>
    </source>
</evidence>
<dbReference type="InterPro" id="IPR001627">
    <property type="entry name" value="Semap_dom"/>
</dbReference>
<sequence length="84" mass="9562">MKLAHLIPESDNPEDDKIYFFFRENAIDGEHSGKATHARIGQICKVRSLVNKWTTFLKARLICSVPGPNGIDTHFDELLYKESS</sequence>
<evidence type="ECO:0000313" key="10">
    <source>
        <dbReference type="Proteomes" id="UP001266305"/>
    </source>
</evidence>
<keyword evidence="5" id="KW-0325">Glycoprotein</keyword>
<dbReference type="Proteomes" id="UP001266305">
    <property type="component" value="Unassembled WGS sequence"/>
</dbReference>
<evidence type="ECO:0000256" key="2">
    <source>
        <dbReference type="ARBA" id="ARBA00022729"/>
    </source>
</evidence>
<dbReference type="PANTHER" id="PTHR11036">
    <property type="entry name" value="SEMAPHORIN"/>
    <property type="match status" value="1"/>
</dbReference>